<name>A0ABU9IZE0_9GAMM</name>
<dbReference type="InterPro" id="IPR000531">
    <property type="entry name" value="Beta-barrel_TonB"/>
</dbReference>
<keyword evidence="4 8" id="KW-0812">Transmembrane</keyword>
<dbReference type="SUPFAM" id="SSF56935">
    <property type="entry name" value="Porins"/>
    <property type="match status" value="1"/>
</dbReference>
<keyword evidence="6 8" id="KW-0472">Membrane</keyword>
<comment type="subcellular location">
    <subcellularLocation>
        <location evidence="1 8">Cell outer membrane</location>
        <topology evidence="1 8">Multi-pass membrane protein</topology>
    </subcellularLocation>
</comment>
<dbReference type="InterPro" id="IPR037066">
    <property type="entry name" value="Plug_dom_sf"/>
</dbReference>
<dbReference type="PROSITE" id="PS52016">
    <property type="entry name" value="TONB_DEPENDENT_REC_3"/>
    <property type="match status" value="1"/>
</dbReference>
<evidence type="ECO:0000313" key="14">
    <source>
        <dbReference type="Proteomes" id="UP001459204"/>
    </source>
</evidence>
<evidence type="ECO:0000313" key="13">
    <source>
        <dbReference type="EMBL" id="MEL1263551.1"/>
    </source>
</evidence>
<feature type="domain" description="TonB-dependent receptor-like beta-barrel" evidence="11">
    <location>
        <begin position="268"/>
        <end position="678"/>
    </location>
</feature>
<comment type="caution">
    <text evidence="13">The sequence shown here is derived from an EMBL/GenBank/DDBJ whole genome shotgun (WGS) entry which is preliminary data.</text>
</comment>
<keyword evidence="5 9" id="KW-0798">TonB box</keyword>
<dbReference type="PANTHER" id="PTHR30069:SF42">
    <property type="entry name" value="FERRIC AEROBACTIN RECEPTOR"/>
    <property type="match status" value="1"/>
</dbReference>
<dbReference type="EMBL" id="JBBWWT010000002">
    <property type="protein sequence ID" value="MEL1263551.1"/>
    <property type="molecule type" value="Genomic_DNA"/>
</dbReference>
<dbReference type="CDD" id="cd01347">
    <property type="entry name" value="ligand_gated_channel"/>
    <property type="match status" value="1"/>
</dbReference>
<accession>A0ABU9IZE0</accession>
<evidence type="ECO:0000256" key="7">
    <source>
        <dbReference type="ARBA" id="ARBA00023237"/>
    </source>
</evidence>
<reference evidence="13 14" key="1">
    <citation type="submission" date="2024-04" db="EMBL/GenBank/DDBJ databases">
        <title>Draft genome sequence of Pseudoxanthomonas putridarboris WD12.</title>
        <authorList>
            <person name="Oh J."/>
        </authorList>
    </citation>
    <scope>NUCLEOTIDE SEQUENCE [LARGE SCALE GENOMIC DNA]</scope>
    <source>
        <strain evidence="13 14">WD12</strain>
    </source>
</reference>
<feature type="signal peptide" evidence="10">
    <location>
        <begin position="1"/>
        <end position="23"/>
    </location>
</feature>
<dbReference type="InterPro" id="IPR012910">
    <property type="entry name" value="Plug_dom"/>
</dbReference>
<dbReference type="Proteomes" id="UP001459204">
    <property type="component" value="Unassembled WGS sequence"/>
</dbReference>
<evidence type="ECO:0000256" key="3">
    <source>
        <dbReference type="ARBA" id="ARBA00022452"/>
    </source>
</evidence>
<protein>
    <submittedName>
        <fullName evidence="13">TonB-dependent receptor</fullName>
    </submittedName>
</protein>
<dbReference type="InterPro" id="IPR039426">
    <property type="entry name" value="TonB-dep_rcpt-like"/>
</dbReference>
<keyword evidence="2 8" id="KW-0813">Transport</keyword>
<feature type="chain" id="PRO_5045570017" evidence="10">
    <location>
        <begin position="24"/>
        <end position="713"/>
    </location>
</feature>
<dbReference type="InterPro" id="IPR036942">
    <property type="entry name" value="Beta-barrel_TonB_sf"/>
</dbReference>
<dbReference type="PANTHER" id="PTHR30069">
    <property type="entry name" value="TONB-DEPENDENT OUTER MEMBRANE RECEPTOR"/>
    <property type="match status" value="1"/>
</dbReference>
<feature type="domain" description="TonB-dependent receptor plug" evidence="12">
    <location>
        <begin position="57"/>
        <end position="158"/>
    </location>
</feature>
<evidence type="ECO:0000256" key="8">
    <source>
        <dbReference type="PROSITE-ProRule" id="PRU01360"/>
    </source>
</evidence>
<proteinExistence type="inferred from homology"/>
<sequence>MNATRPRLLVLALTVALVPNAFAQTTQTAPAGDQVTQLTKVTVSASTARLPEGEGALPNTITVITREELEQQLALTSDISQIIANLVPAFAPSRQKLSSRGESLRGRRPLYMVDGVPQSTPLRDGSRDAHTVDPAMIERIEIIHGANALQGLGASGGIINFITKRAPKEDGTFFETSLSASAAVPRQSDDASYRGSFLVGTRKGDFDFIGGVAYDSQGLYRDGEGRAIAANTVQGDIMDSKANDVFLKFGWNLPRDQRLQLSVNRYELEGNGDYVSVDGDFAAGIPATSVRGRAQLDPARNLAESVALDYTVPHLLGGSFQAQLFWMDFKSRFGESQFSNFNGPGTPSQLEQSQNVSRKRGVRLTQSWGKVAGLPLRITAGLDALSDTTYQELLVSGLDWVPETEYRSLSPFVQAQWWLFDSRVMLAGGLRYENAELKVDDYTTIPSTGAHFVEGGTPDMSETLPNFGAVWYITGDLNAYASYAEGYSVADVGRVLRAVNQPGQRVENLVDISPVVADNQEIGLEYDNGRFDANLAYYRSESDRGSLLIFDPVNNVYNVQRQATEIKGWEASAALRFNEKTRIGLGYARADGRYDRDQDGRLDTDLEGVNISPNRLTAFWEQGWGDAFSTRLQASHAYDRDFDRNGAQVADFQGYTTVDLFARIRLPVGTLNVGVENLLDEQYISYYSQTTPSNADYTAGRGRVLTVGWAHRF</sequence>
<keyword evidence="14" id="KW-1185">Reference proteome</keyword>
<gene>
    <name evidence="13" type="ORF">AAD027_04075</name>
</gene>
<evidence type="ECO:0000256" key="2">
    <source>
        <dbReference type="ARBA" id="ARBA00022448"/>
    </source>
</evidence>
<dbReference type="Pfam" id="PF00593">
    <property type="entry name" value="TonB_dep_Rec_b-barrel"/>
    <property type="match status" value="1"/>
</dbReference>
<evidence type="ECO:0000259" key="12">
    <source>
        <dbReference type="Pfam" id="PF07715"/>
    </source>
</evidence>
<comment type="similarity">
    <text evidence="8 9">Belongs to the TonB-dependent receptor family.</text>
</comment>
<dbReference type="Pfam" id="PF07715">
    <property type="entry name" value="Plug"/>
    <property type="match status" value="1"/>
</dbReference>
<evidence type="ECO:0000259" key="11">
    <source>
        <dbReference type="Pfam" id="PF00593"/>
    </source>
</evidence>
<keyword evidence="13" id="KW-0675">Receptor</keyword>
<evidence type="ECO:0000256" key="6">
    <source>
        <dbReference type="ARBA" id="ARBA00023136"/>
    </source>
</evidence>
<keyword evidence="3 8" id="KW-1134">Transmembrane beta strand</keyword>
<keyword evidence="10" id="KW-0732">Signal</keyword>
<evidence type="ECO:0000256" key="4">
    <source>
        <dbReference type="ARBA" id="ARBA00022692"/>
    </source>
</evidence>
<evidence type="ECO:0000256" key="1">
    <source>
        <dbReference type="ARBA" id="ARBA00004571"/>
    </source>
</evidence>
<dbReference type="RefSeq" id="WP_341724753.1">
    <property type="nucleotide sequence ID" value="NZ_JBBWWT010000002.1"/>
</dbReference>
<evidence type="ECO:0000256" key="5">
    <source>
        <dbReference type="ARBA" id="ARBA00023077"/>
    </source>
</evidence>
<dbReference type="Gene3D" id="2.40.170.20">
    <property type="entry name" value="TonB-dependent receptor, beta-barrel domain"/>
    <property type="match status" value="1"/>
</dbReference>
<evidence type="ECO:0000256" key="9">
    <source>
        <dbReference type="RuleBase" id="RU003357"/>
    </source>
</evidence>
<organism evidence="13 14">
    <name type="scientific">Pseudoxanthomonas putridarboris</name>
    <dbReference type="NCBI Taxonomy" id="752605"/>
    <lineage>
        <taxon>Bacteria</taxon>
        <taxon>Pseudomonadati</taxon>
        <taxon>Pseudomonadota</taxon>
        <taxon>Gammaproteobacteria</taxon>
        <taxon>Lysobacterales</taxon>
        <taxon>Lysobacteraceae</taxon>
        <taxon>Pseudoxanthomonas</taxon>
    </lineage>
</organism>
<dbReference type="Gene3D" id="2.170.130.10">
    <property type="entry name" value="TonB-dependent receptor, plug domain"/>
    <property type="match status" value="1"/>
</dbReference>
<evidence type="ECO:0000256" key="10">
    <source>
        <dbReference type="SAM" id="SignalP"/>
    </source>
</evidence>
<keyword evidence="7 8" id="KW-0998">Cell outer membrane</keyword>